<keyword evidence="7" id="KW-0170">Cobalt</keyword>
<evidence type="ECO:0000313" key="10">
    <source>
        <dbReference type="EMBL" id="AEI44685.1"/>
    </source>
</evidence>
<dbReference type="Proteomes" id="UP000006620">
    <property type="component" value="Chromosome"/>
</dbReference>
<dbReference type="EMBL" id="CP002869">
    <property type="protein sequence ID" value="AEI44685.1"/>
    <property type="molecule type" value="Genomic_DNA"/>
</dbReference>
<evidence type="ECO:0000256" key="5">
    <source>
        <dbReference type="ARBA" id="ARBA00022801"/>
    </source>
</evidence>
<evidence type="ECO:0000256" key="2">
    <source>
        <dbReference type="ARBA" id="ARBA00001947"/>
    </source>
</evidence>
<reference evidence="10 11" key="2">
    <citation type="journal article" date="2013" name="Genome Announc.">
        <title>Genome Sequence of Growth-Improving Paenibacillus mucilaginosus Strain KNP414.</title>
        <authorList>
            <person name="Lu J.J."/>
            <person name="Wang J.F."/>
            <person name="Hu X.F."/>
        </authorList>
    </citation>
    <scope>NUCLEOTIDE SEQUENCE [LARGE SCALE GENOMIC DNA]</scope>
    <source>
        <strain evidence="10 11">KNP414</strain>
    </source>
</reference>
<dbReference type="Gene3D" id="3.30.70.360">
    <property type="match status" value="1"/>
</dbReference>
<dbReference type="SUPFAM" id="SSF53187">
    <property type="entry name" value="Zn-dependent exopeptidases"/>
    <property type="match status" value="1"/>
</dbReference>
<feature type="region of interest" description="Disordered" evidence="8">
    <location>
        <begin position="1"/>
        <end position="24"/>
    </location>
</feature>
<dbReference type="InterPro" id="IPR036264">
    <property type="entry name" value="Bact_exopeptidase_dim_dom"/>
</dbReference>
<dbReference type="GO" id="GO:0046872">
    <property type="term" value="F:metal ion binding"/>
    <property type="evidence" value="ECO:0007669"/>
    <property type="project" value="UniProtKB-KW"/>
</dbReference>
<name>F8FIE2_PAEMK</name>
<dbReference type="PANTHER" id="PTHR43808:SF24">
    <property type="entry name" value="N-FORMYL-4-AMINO-5-AMINOMETHYL-2-METHYLPYRIMIDINE DEFORMYLASE"/>
    <property type="match status" value="1"/>
</dbReference>
<feature type="domain" description="Peptidase M20 dimerisation" evidence="9">
    <location>
        <begin position="236"/>
        <end position="334"/>
    </location>
</feature>
<comment type="similarity">
    <text evidence="3">Belongs to the peptidase M20A family.</text>
</comment>
<comment type="cofactor">
    <cofactor evidence="2">
        <name>Zn(2+)</name>
        <dbReference type="ChEBI" id="CHEBI:29105"/>
    </cofactor>
</comment>
<gene>
    <name evidence="10" type="primary">ylmB</name>
    <name evidence="10" type="ordered locus">KNP414_06161</name>
</gene>
<evidence type="ECO:0000259" key="9">
    <source>
        <dbReference type="Pfam" id="PF07687"/>
    </source>
</evidence>
<dbReference type="InterPro" id="IPR002933">
    <property type="entry name" value="Peptidase_M20"/>
</dbReference>
<dbReference type="NCBIfam" id="TIGR01910">
    <property type="entry name" value="DapE-ArgE"/>
    <property type="match status" value="1"/>
</dbReference>
<dbReference type="InterPro" id="IPR050072">
    <property type="entry name" value="Peptidase_M20A"/>
</dbReference>
<evidence type="ECO:0000256" key="7">
    <source>
        <dbReference type="ARBA" id="ARBA00023285"/>
    </source>
</evidence>
<keyword evidence="4" id="KW-0479">Metal-binding</keyword>
<dbReference type="InterPro" id="IPR010182">
    <property type="entry name" value="ArgE/DapE"/>
</dbReference>
<evidence type="ECO:0000256" key="4">
    <source>
        <dbReference type="ARBA" id="ARBA00022723"/>
    </source>
</evidence>
<dbReference type="NCBIfam" id="NF006370">
    <property type="entry name" value="PRK08596.1"/>
    <property type="match status" value="1"/>
</dbReference>
<dbReference type="GO" id="GO:0016787">
    <property type="term" value="F:hydrolase activity"/>
    <property type="evidence" value="ECO:0007669"/>
    <property type="project" value="UniProtKB-KW"/>
</dbReference>
<evidence type="ECO:0000313" key="11">
    <source>
        <dbReference type="Proteomes" id="UP000006620"/>
    </source>
</evidence>
<protein>
    <submittedName>
        <fullName evidence="10">YlmB</fullName>
    </submittedName>
</protein>
<dbReference type="KEGG" id="pms:KNP414_06161"/>
<evidence type="ECO:0000256" key="3">
    <source>
        <dbReference type="ARBA" id="ARBA00006247"/>
    </source>
</evidence>
<keyword evidence="5" id="KW-0378">Hydrolase</keyword>
<dbReference type="SUPFAM" id="SSF55031">
    <property type="entry name" value="Bacterial exopeptidase dimerisation domain"/>
    <property type="match status" value="1"/>
</dbReference>
<proteinExistence type="inferred from homology"/>
<dbReference type="AlphaFoldDB" id="F8FIE2"/>
<accession>F8FIE2</accession>
<dbReference type="InterPro" id="IPR011650">
    <property type="entry name" value="Peptidase_M20_dimer"/>
</dbReference>
<dbReference type="Pfam" id="PF07687">
    <property type="entry name" value="M20_dimer"/>
    <property type="match status" value="1"/>
</dbReference>
<evidence type="ECO:0000256" key="8">
    <source>
        <dbReference type="SAM" id="MobiDB-lite"/>
    </source>
</evidence>
<dbReference type="PANTHER" id="PTHR43808">
    <property type="entry name" value="ACETYLORNITHINE DEACETYLASE"/>
    <property type="match status" value="1"/>
</dbReference>
<organism evidence="10 11">
    <name type="scientific">Paenibacillus mucilaginosus (strain KNP414)</name>
    <dbReference type="NCBI Taxonomy" id="1036673"/>
    <lineage>
        <taxon>Bacteria</taxon>
        <taxon>Bacillati</taxon>
        <taxon>Bacillota</taxon>
        <taxon>Bacilli</taxon>
        <taxon>Bacillales</taxon>
        <taxon>Paenibacillaceae</taxon>
        <taxon>Paenibacillus</taxon>
    </lineage>
</organism>
<evidence type="ECO:0000256" key="1">
    <source>
        <dbReference type="ARBA" id="ARBA00001941"/>
    </source>
</evidence>
<dbReference type="PATRIC" id="fig|1036673.3.peg.5726"/>
<evidence type="ECO:0000256" key="6">
    <source>
        <dbReference type="ARBA" id="ARBA00022833"/>
    </source>
</evidence>
<dbReference type="Pfam" id="PF01546">
    <property type="entry name" value="Peptidase_M20"/>
    <property type="match status" value="1"/>
</dbReference>
<dbReference type="Gene3D" id="3.40.630.10">
    <property type="entry name" value="Zn peptidases"/>
    <property type="match status" value="1"/>
</dbReference>
<keyword evidence="6" id="KW-0862">Zinc</keyword>
<comment type="cofactor">
    <cofactor evidence="1">
        <name>Co(2+)</name>
        <dbReference type="ChEBI" id="CHEBI:48828"/>
    </cofactor>
</comment>
<dbReference type="HOGENOM" id="CLU_021802_0_2_9"/>
<sequence length="451" mass="49124">MKNTPKHTVQGLPGGETSPASGLQSAVSETLERLTGLVEQRQDELLALASKLIAFRTPAPPARNTEEAQAFVASYLEERGFSVDRWDVYPGDPNVVGVLKGTEPDRFRSLIVNGHIDVAEVGEDEHWDQDPFAPAVRDGRLIGRGASDMKGGLAGALFAIGLLHEAGIRLPGDLIFQSVIGEEVGEAGTLQCCRRGYTADFAVVVDTSDLHIQGQGGVITGWVTVRSARTHHDATRKRMIHAGGGLHGASAIEKMMKVIAGLQELERHWAVMKSYPGFEPGTNTINPAVIEGGRHAAFIADECRLWITVHFYPDETYEGVAREIEEHLQRVAAADPWLRENPLEFRWGGTSMIEDRGEVFPSLEVDPDHEAVRLLQRSHEGALGVPAVVDVSPTVTDGGWFADAGIPAAIYGPGDLQNAHAVNESVSVRQLVDYTKVMLRFIYEWGHTPKE</sequence>
<reference evidence="11" key="1">
    <citation type="submission" date="2011-06" db="EMBL/GenBank/DDBJ databases">
        <title>Complete genome sequence of Paenibacillus mucilaginosus KNP414.</title>
        <authorList>
            <person name="Wang J."/>
            <person name="Hu S."/>
            <person name="Hu X."/>
            <person name="Zhang B."/>
            <person name="Dong D."/>
            <person name="Zhang S."/>
            <person name="Zhao K."/>
            <person name="Wu D."/>
        </authorList>
    </citation>
    <scope>NUCLEOTIDE SEQUENCE [LARGE SCALE GENOMIC DNA]</scope>
    <source>
        <strain evidence="11">KNP414</strain>
    </source>
</reference>